<gene>
    <name evidence="2" type="ORF">BUALT_Bualt08G0147700</name>
</gene>
<dbReference type="AlphaFoldDB" id="A0AAV6XDH4"/>
<reference evidence="2" key="1">
    <citation type="submission" date="2019-10" db="EMBL/GenBank/DDBJ databases">
        <authorList>
            <person name="Zhang R."/>
            <person name="Pan Y."/>
            <person name="Wang J."/>
            <person name="Ma R."/>
            <person name="Yu S."/>
        </authorList>
    </citation>
    <scope>NUCLEOTIDE SEQUENCE</scope>
    <source>
        <strain evidence="2">LA-IB0</strain>
        <tissue evidence="2">Leaf</tissue>
    </source>
</reference>
<feature type="region of interest" description="Disordered" evidence="1">
    <location>
        <begin position="94"/>
        <end position="117"/>
    </location>
</feature>
<accession>A0AAV6XDH4</accession>
<evidence type="ECO:0000313" key="3">
    <source>
        <dbReference type="Proteomes" id="UP000826271"/>
    </source>
</evidence>
<comment type="caution">
    <text evidence="2">The sequence shown here is derived from an EMBL/GenBank/DDBJ whole genome shotgun (WGS) entry which is preliminary data.</text>
</comment>
<name>A0AAV6XDH4_9LAMI</name>
<dbReference type="PANTHER" id="PTHR48204:SF1">
    <property type="entry name" value="OS07G0265100 PROTEIN"/>
    <property type="match status" value="1"/>
</dbReference>
<dbReference type="PANTHER" id="PTHR48204">
    <property type="entry name" value="OS07G0265100 PROTEIN"/>
    <property type="match status" value="1"/>
</dbReference>
<dbReference type="EMBL" id="WHWC01000008">
    <property type="protein sequence ID" value="KAG8378541.1"/>
    <property type="molecule type" value="Genomic_DNA"/>
</dbReference>
<sequence length="117" mass="12678">MAAVNSTTNTSSPPPTRRLLFDRRYGWVFCIVPLAKAVLKKASESVNFIASSTVHVLERPELLSPKVIQATVSDQMHKIASSVKNSELFVMAPKTNVNKSESTSSSSDLPEENSGSV</sequence>
<organism evidence="2 3">
    <name type="scientific">Buddleja alternifolia</name>
    <dbReference type="NCBI Taxonomy" id="168488"/>
    <lineage>
        <taxon>Eukaryota</taxon>
        <taxon>Viridiplantae</taxon>
        <taxon>Streptophyta</taxon>
        <taxon>Embryophyta</taxon>
        <taxon>Tracheophyta</taxon>
        <taxon>Spermatophyta</taxon>
        <taxon>Magnoliopsida</taxon>
        <taxon>eudicotyledons</taxon>
        <taxon>Gunneridae</taxon>
        <taxon>Pentapetalae</taxon>
        <taxon>asterids</taxon>
        <taxon>lamiids</taxon>
        <taxon>Lamiales</taxon>
        <taxon>Scrophulariaceae</taxon>
        <taxon>Buddlejeae</taxon>
        <taxon>Buddleja</taxon>
    </lineage>
</organism>
<dbReference type="Proteomes" id="UP000826271">
    <property type="component" value="Unassembled WGS sequence"/>
</dbReference>
<keyword evidence="3" id="KW-1185">Reference proteome</keyword>
<feature type="compositionally biased region" description="Low complexity" evidence="1">
    <location>
        <begin position="100"/>
        <end position="117"/>
    </location>
</feature>
<evidence type="ECO:0000256" key="1">
    <source>
        <dbReference type="SAM" id="MobiDB-lite"/>
    </source>
</evidence>
<proteinExistence type="predicted"/>
<evidence type="ECO:0000313" key="2">
    <source>
        <dbReference type="EMBL" id="KAG8378541.1"/>
    </source>
</evidence>
<protein>
    <submittedName>
        <fullName evidence="2">Uncharacterized protein</fullName>
    </submittedName>
</protein>